<organism evidence="2 3">
    <name type="scientific">Phaeosphaeria nodorum (strain SN15 / ATCC MYA-4574 / FGSC 10173)</name>
    <name type="common">Glume blotch fungus</name>
    <name type="synonym">Parastagonospora nodorum</name>
    <dbReference type="NCBI Taxonomy" id="321614"/>
    <lineage>
        <taxon>Eukaryota</taxon>
        <taxon>Fungi</taxon>
        <taxon>Dikarya</taxon>
        <taxon>Ascomycota</taxon>
        <taxon>Pezizomycotina</taxon>
        <taxon>Dothideomycetes</taxon>
        <taxon>Pleosporomycetidae</taxon>
        <taxon>Pleosporales</taxon>
        <taxon>Pleosporineae</taxon>
        <taxon>Phaeosphaeriaceae</taxon>
        <taxon>Parastagonospora</taxon>
    </lineage>
</organism>
<sequence length="43" mass="4755">MLFAMLNRFAELTSNLEASLAPEHLNPTRSADDSAQPSIIRLL</sequence>
<protein>
    <submittedName>
        <fullName evidence="2">Uncharacterized protein</fullName>
    </submittedName>
</protein>
<evidence type="ECO:0000313" key="3">
    <source>
        <dbReference type="Proteomes" id="UP000663193"/>
    </source>
</evidence>
<dbReference type="VEuPathDB" id="FungiDB:JI435_130030"/>
<dbReference type="Proteomes" id="UP000663193">
    <property type="component" value="Chromosome 16"/>
</dbReference>
<name>A0A7U2FFG9_PHANO</name>
<feature type="region of interest" description="Disordered" evidence="1">
    <location>
        <begin position="23"/>
        <end position="43"/>
    </location>
</feature>
<feature type="compositionally biased region" description="Polar residues" evidence="1">
    <location>
        <begin position="27"/>
        <end position="37"/>
    </location>
</feature>
<gene>
    <name evidence="2" type="ORF">JI435_130030</name>
</gene>
<accession>A0A7U2FFG9</accession>
<dbReference type="KEGG" id="pno:SNOG_13003"/>
<dbReference type="RefSeq" id="XP_001803217.1">
    <property type="nucleotide sequence ID" value="XM_001803165.1"/>
</dbReference>
<dbReference type="EMBL" id="CP069038">
    <property type="protein sequence ID" value="QRD04274.1"/>
    <property type="molecule type" value="Genomic_DNA"/>
</dbReference>
<dbReference type="AlphaFoldDB" id="A0A7U2FFG9"/>
<keyword evidence="3" id="KW-1185">Reference proteome</keyword>
<evidence type="ECO:0000256" key="1">
    <source>
        <dbReference type="SAM" id="MobiDB-lite"/>
    </source>
</evidence>
<proteinExistence type="predicted"/>
<evidence type="ECO:0000313" key="2">
    <source>
        <dbReference type="EMBL" id="QRD04274.1"/>
    </source>
</evidence>
<reference evidence="3" key="1">
    <citation type="journal article" date="2021" name="BMC Genomics">
        <title>Chromosome-level genome assembly and manually-curated proteome of model necrotroph Parastagonospora nodorum Sn15 reveals a genome-wide trove of candidate effector homologs, and redundancy of virulence-related functions within an accessory chromosome.</title>
        <authorList>
            <person name="Bertazzoni S."/>
            <person name="Jones D.A.B."/>
            <person name="Phan H.T."/>
            <person name="Tan K.-C."/>
            <person name="Hane J.K."/>
        </authorList>
    </citation>
    <scope>NUCLEOTIDE SEQUENCE [LARGE SCALE GENOMIC DNA]</scope>
    <source>
        <strain evidence="3">SN15 / ATCC MYA-4574 / FGSC 10173)</strain>
    </source>
</reference>